<dbReference type="SUPFAM" id="SSF102405">
    <property type="entry name" value="MCP/YpsA-like"/>
    <property type="match status" value="1"/>
</dbReference>
<gene>
    <name evidence="2" type="ORF">AWM68_07375</name>
</gene>
<sequence>MQTLLISGYKAHELGIFSDKHEGVYYIKKALRNRIISLLDEGLEWVIISGQPGVEMWAAEVVFELQLEYADLKLAVLTPFLEQEARWKENVQEKYHEILAGADFVDSVSRKPYESPGQLRVKNQFLVQKSDAILLLYDEEKDGSPKYYLDAAKQKQEMDNSYEIFYITPYDLDVLVQEEQYNRNMNK</sequence>
<comment type="caution">
    <text evidence="2">The sequence shown here is derived from an EMBL/GenBank/DDBJ whole genome shotgun (WGS) entry which is preliminary data.</text>
</comment>
<dbReference type="RefSeq" id="WP_066242474.1">
    <property type="nucleotide sequence ID" value="NZ_LRFC01000023.1"/>
</dbReference>
<reference evidence="3" key="1">
    <citation type="submission" date="2016-01" db="EMBL/GenBank/DDBJ databases">
        <title>Draft genome of Chromobacterium sp. F49.</title>
        <authorList>
            <person name="Hong K.W."/>
        </authorList>
    </citation>
    <scope>NUCLEOTIDE SEQUENCE [LARGE SCALE GENOMIC DNA]</scope>
    <source>
        <strain evidence="3">P7IIIA</strain>
    </source>
</reference>
<evidence type="ECO:0000313" key="3">
    <source>
        <dbReference type="Proteomes" id="UP000076567"/>
    </source>
</evidence>
<dbReference type="EMBL" id="LRFC01000023">
    <property type="protein sequence ID" value="KZE66466.1"/>
    <property type="molecule type" value="Genomic_DNA"/>
</dbReference>
<organism evidence="2 3">
    <name type="scientific">Fictibacillus phosphorivorans</name>
    <dbReference type="NCBI Taxonomy" id="1221500"/>
    <lineage>
        <taxon>Bacteria</taxon>
        <taxon>Bacillati</taxon>
        <taxon>Bacillota</taxon>
        <taxon>Bacilli</taxon>
        <taxon>Bacillales</taxon>
        <taxon>Fictibacillaceae</taxon>
        <taxon>Fictibacillus</taxon>
    </lineage>
</organism>
<dbReference type="InterPro" id="IPR010697">
    <property type="entry name" value="YspA"/>
</dbReference>
<evidence type="ECO:0000256" key="1">
    <source>
        <dbReference type="HAMAP-Rule" id="MF_01575"/>
    </source>
</evidence>
<dbReference type="NCBIfam" id="NF010181">
    <property type="entry name" value="PRK13660.1"/>
    <property type="match status" value="1"/>
</dbReference>
<dbReference type="OrthoDB" id="2301957at2"/>
<dbReference type="Proteomes" id="UP000076567">
    <property type="component" value="Unassembled WGS sequence"/>
</dbReference>
<proteinExistence type="inferred from homology"/>
<dbReference type="AlphaFoldDB" id="A0A163RB18"/>
<dbReference type="Pfam" id="PF06908">
    <property type="entry name" value="YpsA"/>
    <property type="match status" value="1"/>
</dbReference>
<keyword evidence="3" id="KW-1185">Reference proteome</keyword>
<protein>
    <recommendedName>
        <fullName evidence="1">UPF0398 protein AWM68_07375</fullName>
    </recommendedName>
</protein>
<accession>A0A163RB18</accession>
<dbReference type="PANTHER" id="PTHR38440:SF1">
    <property type="entry name" value="UPF0398 PROTEIN SPR0331"/>
    <property type="match status" value="1"/>
</dbReference>
<comment type="similarity">
    <text evidence="1">Belongs to the UPF0398 family.</text>
</comment>
<dbReference type="HAMAP" id="MF_01575">
    <property type="entry name" value="UPF0398"/>
    <property type="match status" value="1"/>
</dbReference>
<dbReference type="Gene3D" id="3.40.50.450">
    <property type="match status" value="1"/>
</dbReference>
<dbReference type="PANTHER" id="PTHR38440">
    <property type="entry name" value="UPF0398 PROTEIN YPSA"/>
    <property type="match status" value="1"/>
</dbReference>
<dbReference type="PIRSF" id="PIRSF021290">
    <property type="entry name" value="DUF1273"/>
    <property type="match status" value="1"/>
</dbReference>
<name>A0A163RB18_9BACL</name>
<evidence type="ECO:0000313" key="2">
    <source>
        <dbReference type="EMBL" id="KZE66466.1"/>
    </source>
</evidence>